<evidence type="ECO:0000313" key="3">
    <source>
        <dbReference type="Proteomes" id="UP000229794"/>
    </source>
</evidence>
<reference evidence="2 3" key="1">
    <citation type="submission" date="2017-09" db="EMBL/GenBank/DDBJ databases">
        <title>Depth-based differentiation of microbial function through sediment-hosted aquifers and enrichment of novel symbionts in the deep terrestrial subsurface.</title>
        <authorList>
            <person name="Probst A.J."/>
            <person name="Ladd B."/>
            <person name="Jarett J.K."/>
            <person name="Geller-Mcgrath D.E."/>
            <person name="Sieber C.M."/>
            <person name="Emerson J.B."/>
            <person name="Anantharaman K."/>
            <person name="Thomas B.C."/>
            <person name="Malmstrom R."/>
            <person name="Stieglmeier M."/>
            <person name="Klingl A."/>
            <person name="Woyke T."/>
            <person name="Ryan C.M."/>
            <person name="Banfield J.F."/>
        </authorList>
    </citation>
    <scope>NUCLEOTIDE SEQUENCE [LARGE SCALE GENOMIC DNA]</scope>
    <source>
        <strain evidence="2">CG22_combo_CG10-13_8_21_14_all_42_17</strain>
    </source>
</reference>
<sequence>MAYMTIMIQAVFMIFICSLFLWYKNWSDEALAANKAMFEASEIFTDWWLRNPGIYIGLSEEGRLLLSRYIEAYDWFLKTHEYIDGKEYREYLVSLLYELPPKDPKRMPRDKKGTISGTLFILSHFTKKECRCIIKK</sequence>
<accession>A0A2H0BDA3</accession>
<organism evidence="2 3">
    <name type="scientific">Candidatus Zambryskibacteria bacterium CG22_combo_CG10-13_8_21_14_all_42_17</name>
    <dbReference type="NCBI Taxonomy" id="1975118"/>
    <lineage>
        <taxon>Bacteria</taxon>
        <taxon>Candidatus Zambryskiibacteriota</taxon>
    </lineage>
</organism>
<evidence type="ECO:0000256" key="1">
    <source>
        <dbReference type="SAM" id="Phobius"/>
    </source>
</evidence>
<name>A0A2H0BDA3_9BACT</name>
<evidence type="ECO:0000313" key="2">
    <source>
        <dbReference type="EMBL" id="PIP55657.1"/>
    </source>
</evidence>
<dbReference type="AlphaFoldDB" id="A0A2H0BDA3"/>
<feature type="transmembrane region" description="Helical" evidence="1">
    <location>
        <begin position="6"/>
        <end position="23"/>
    </location>
</feature>
<gene>
    <name evidence="2" type="ORF">COX06_02060</name>
</gene>
<dbReference type="Proteomes" id="UP000229794">
    <property type="component" value="Unassembled WGS sequence"/>
</dbReference>
<keyword evidence="1" id="KW-1133">Transmembrane helix</keyword>
<keyword evidence="1" id="KW-0812">Transmembrane</keyword>
<dbReference type="EMBL" id="PCST01000024">
    <property type="protein sequence ID" value="PIP55657.1"/>
    <property type="molecule type" value="Genomic_DNA"/>
</dbReference>
<keyword evidence="1" id="KW-0472">Membrane</keyword>
<comment type="caution">
    <text evidence="2">The sequence shown here is derived from an EMBL/GenBank/DDBJ whole genome shotgun (WGS) entry which is preliminary data.</text>
</comment>
<protein>
    <submittedName>
        <fullName evidence="2">Uncharacterized protein</fullName>
    </submittedName>
</protein>
<proteinExistence type="predicted"/>